<dbReference type="Proteomes" id="UP000574769">
    <property type="component" value="Unassembled WGS sequence"/>
</dbReference>
<accession>A0A7W7AMX1</accession>
<dbReference type="PROSITE" id="PS51257">
    <property type="entry name" value="PROKAR_LIPOPROTEIN"/>
    <property type="match status" value="1"/>
</dbReference>
<evidence type="ECO:0000313" key="4">
    <source>
        <dbReference type="Proteomes" id="UP000574769"/>
    </source>
</evidence>
<name>A0A7W7AMX1_9SPHN</name>
<dbReference type="AlphaFoldDB" id="A0A7W7AMX1"/>
<protein>
    <submittedName>
        <fullName evidence="3">Putative membrane protein</fullName>
    </submittedName>
</protein>
<feature type="signal peptide" evidence="1">
    <location>
        <begin position="1"/>
        <end position="20"/>
    </location>
</feature>
<dbReference type="PANTHER" id="PTHR38593:SF1">
    <property type="entry name" value="BLR2558 PROTEIN"/>
    <property type="match status" value="1"/>
</dbReference>
<evidence type="ECO:0000313" key="3">
    <source>
        <dbReference type="EMBL" id="MBB4619945.1"/>
    </source>
</evidence>
<evidence type="ECO:0000256" key="1">
    <source>
        <dbReference type="SAM" id="SignalP"/>
    </source>
</evidence>
<keyword evidence="1" id="KW-0732">Signal</keyword>
<dbReference type="Gene3D" id="1.20.1260.10">
    <property type="match status" value="1"/>
</dbReference>
<proteinExistence type="predicted"/>
<dbReference type="InterPro" id="IPR012347">
    <property type="entry name" value="Ferritin-like"/>
</dbReference>
<feature type="chain" id="PRO_5030892694" evidence="1">
    <location>
        <begin position="21"/>
        <end position="191"/>
    </location>
</feature>
<dbReference type="PANTHER" id="PTHR38593">
    <property type="entry name" value="BLR2558 PROTEIN"/>
    <property type="match status" value="1"/>
</dbReference>
<dbReference type="Pfam" id="PF13628">
    <property type="entry name" value="DUF4142"/>
    <property type="match status" value="1"/>
</dbReference>
<dbReference type="RefSeq" id="WP_184117061.1">
    <property type="nucleotide sequence ID" value="NZ_JACHNY010000020.1"/>
</dbReference>
<sequence>MTLRKTIITSAALLTLAACGRGSDAGQANTMATTAEADGANAGEMAPTASSGAQSFANVAAASDAFEIETSKLALSNGASAGVKAYANKMIEAHTASTAKLKAAAAGMTPAITPNPALSPEQQQKLNELKGLNGTAFDKAYKTEQAAGHQQTLDALKAYVATGDAPQLKSFAGEMIPIVTAHLNMVKSLKA</sequence>
<dbReference type="EMBL" id="JACHNY010000020">
    <property type="protein sequence ID" value="MBB4619945.1"/>
    <property type="molecule type" value="Genomic_DNA"/>
</dbReference>
<comment type="caution">
    <text evidence="3">The sequence shown here is derived from an EMBL/GenBank/DDBJ whole genome shotgun (WGS) entry which is preliminary data.</text>
</comment>
<gene>
    <name evidence="3" type="ORF">GGQ96_004105</name>
</gene>
<evidence type="ECO:0000259" key="2">
    <source>
        <dbReference type="Pfam" id="PF13628"/>
    </source>
</evidence>
<keyword evidence="4" id="KW-1185">Reference proteome</keyword>
<dbReference type="InterPro" id="IPR025419">
    <property type="entry name" value="DUF4142"/>
</dbReference>
<organism evidence="3 4">
    <name type="scientific">Sphingomonas abaci</name>
    <dbReference type="NCBI Taxonomy" id="237611"/>
    <lineage>
        <taxon>Bacteria</taxon>
        <taxon>Pseudomonadati</taxon>
        <taxon>Pseudomonadota</taxon>
        <taxon>Alphaproteobacteria</taxon>
        <taxon>Sphingomonadales</taxon>
        <taxon>Sphingomonadaceae</taxon>
        <taxon>Sphingomonas</taxon>
    </lineage>
</organism>
<feature type="domain" description="DUF4142" evidence="2">
    <location>
        <begin position="53"/>
        <end position="189"/>
    </location>
</feature>
<reference evidence="3 4" key="1">
    <citation type="submission" date="2020-08" db="EMBL/GenBank/DDBJ databases">
        <title>Genomic Encyclopedia of Type Strains, Phase IV (KMG-IV): sequencing the most valuable type-strain genomes for metagenomic binning, comparative biology and taxonomic classification.</title>
        <authorList>
            <person name="Goeker M."/>
        </authorList>
    </citation>
    <scope>NUCLEOTIDE SEQUENCE [LARGE SCALE GENOMIC DNA]</scope>
    <source>
        <strain evidence="3 4">DSM 15867</strain>
    </source>
</reference>